<sequence>MVVGKKNKRQSKPIPPTTNQSSRHILTTSRLNSLFNVDESNELDSNQPPSNLAKAAIKSPHTPPPSPSKVTTNMKSKHSLDNRRAPSFILGSKNMSPLSIGASSTRQSKEKVTSSPLNSSKHFVVNLVDDANTMVPPSVSIK</sequence>
<organism evidence="2 3">
    <name type="scientific">Hibiscus sabdariffa</name>
    <name type="common">roselle</name>
    <dbReference type="NCBI Taxonomy" id="183260"/>
    <lineage>
        <taxon>Eukaryota</taxon>
        <taxon>Viridiplantae</taxon>
        <taxon>Streptophyta</taxon>
        <taxon>Embryophyta</taxon>
        <taxon>Tracheophyta</taxon>
        <taxon>Spermatophyta</taxon>
        <taxon>Magnoliopsida</taxon>
        <taxon>eudicotyledons</taxon>
        <taxon>Gunneridae</taxon>
        <taxon>Pentapetalae</taxon>
        <taxon>rosids</taxon>
        <taxon>malvids</taxon>
        <taxon>Malvales</taxon>
        <taxon>Malvaceae</taxon>
        <taxon>Malvoideae</taxon>
        <taxon>Hibiscus</taxon>
    </lineage>
</organism>
<feature type="compositionally biased region" description="Polar residues" evidence="1">
    <location>
        <begin position="93"/>
        <end position="106"/>
    </location>
</feature>
<proteinExistence type="predicted"/>
<evidence type="ECO:0000313" key="2">
    <source>
        <dbReference type="EMBL" id="KAK9005555.1"/>
    </source>
</evidence>
<evidence type="ECO:0000256" key="1">
    <source>
        <dbReference type="SAM" id="MobiDB-lite"/>
    </source>
</evidence>
<feature type="compositionally biased region" description="Polar residues" evidence="1">
    <location>
        <begin position="17"/>
        <end position="35"/>
    </location>
</feature>
<reference evidence="2 3" key="1">
    <citation type="journal article" date="2024" name="G3 (Bethesda)">
        <title>Genome assembly of Hibiscus sabdariffa L. provides insights into metabolisms of medicinal natural products.</title>
        <authorList>
            <person name="Kim T."/>
        </authorList>
    </citation>
    <scope>NUCLEOTIDE SEQUENCE [LARGE SCALE GENOMIC DNA]</scope>
    <source>
        <strain evidence="2">TK-2024</strain>
        <tissue evidence="2">Old leaves</tissue>
    </source>
</reference>
<dbReference type="Proteomes" id="UP001396334">
    <property type="component" value="Unassembled WGS sequence"/>
</dbReference>
<gene>
    <name evidence="2" type="ORF">V6N11_042983</name>
</gene>
<keyword evidence="3" id="KW-1185">Reference proteome</keyword>
<accession>A0ABR2QYB7</accession>
<feature type="compositionally biased region" description="Basic residues" evidence="1">
    <location>
        <begin position="1"/>
        <end position="11"/>
    </location>
</feature>
<name>A0ABR2QYB7_9ROSI</name>
<comment type="caution">
    <text evidence="2">The sequence shown here is derived from an EMBL/GenBank/DDBJ whole genome shotgun (WGS) entry which is preliminary data.</text>
</comment>
<feature type="region of interest" description="Disordered" evidence="1">
    <location>
        <begin position="1"/>
        <end position="118"/>
    </location>
</feature>
<protein>
    <submittedName>
        <fullName evidence="2">Uncharacterized protein</fullName>
    </submittedName>
</protein>
<evidence type="ECO:0000313" key="3">
    <source>
        <dbReference type="Proteomes" id="UP001396334"/>
    </source>
</evidence>
<dbReference type="EMBL" id="JBBPBN010000030">
    <property type="protein sequence ID" value="KAK9005555.1"/>
    <property type="molecule type" value="Genomic_DNA"/>
</dbReference>